<proteinExistence type="predicted"/>
<dbReference type="GO" id="GO:0000978">
    <property type="term" value="F:RNA polymerase II cis-regulatory region sequence-specific DNA binding"/>
    <property type="evidence" value="ECO:0007669"/>
    <property type="project" value="TreeGrafter"/>
</dbReference>
<organism evidence="5 6">
    <name type="scientific">Clunio marinus</name>
    <dbReference type="NCBI Taxonomy" id="568069"/>
    <lineage>
        <taxon>Eukaryota</taxon>
        <taxon>Metazoa</taxon>
        <taxon>Ecdysozoa</taxon>
        <taxon>Arthropoda</taxon>
        <taxon>Hexapoda</taxon>
        <taxon>Insecta</taxon>
        <taxon>Pterygota</taxon>
        <taxon>Neoptera</taxon>
        <taxon>Endopterygota</taxon>
        <taxon>Diptera</taxon>
        <taxon>Nematocera</taxon>
        <taxon>Chironomoidea</taxon>
        <taxon>Chironomidae</taxon>
        <taxon>Clunio</taxon>
    </lineage>
</organism>
<dbReference type="AlphaFoldDB" id="A0A1J1J6V5"/>
<keyword evidence="6" id="KW-1185">Reference proteome</keyword>
<dbReference type="Pfam" id="PF01586">
    <property type="entry name" value="Basic"/>
    <property type="match status" value="1"/>
</dbReference>
<dbReference type="EMBL" id="CVRI01000073">
    <property type="protein sequence ID" value="CRL07714.1"/>
    <property type="molecule type" value="Genomic_DNA"/>
</dbReference>
<sequence length="293" mass="33191">MTKFNQNMSCKKQLEQANQFASDRQTYKKAHYEVNRLNTSALSQNPYSDSLASMLESKMSGLMSHQIEMIDDSSSISSAASNEEHTLAPRCMAGKNRPCLAWACKACKKKNVTIDRRKAATLRERRRLRKVNEAFELLKRRTSTNPNQRLPKVEILRNAIEYIESLEDLLQDTPPIRQSPDCFSDGINGRPTAQDYMNCYSGNYLKERLQHLQKESDKFSPIIGFNSPINGSSLDCLSLIVQSINSPDASNSPQNSPHTSTINNLQSQLNQSSMQHHLSNTQHFKCEFDAKVN</sequence>
<dbReference type="GO" id="GO:0045663">
    <property type="term" value="P:positive regulation of myoblast differentiation"/>
    <property type="evidence" value="ECO:0007669"/>
    <property type="project" value="TreeGrafter"/>
</dbReference>
<dbReference type="InterPro" id="IPR011598">
    <property type="entry name" value="bHLH_dom"/>
</dbReference>
<dbReference type="GO" id="GO:0005634">
    <property type="term" value="C:nucleus"/>
    <property type="evidence" value="ECO:0007669"/>
    <property type="project" value="UniProtKB-SubCell"/>
</dbReference>
<dbReference type="GO" id="GO:0007517">
    <property type="term" value="P:muscle organ development"/>
    <property type="evidence" value="ECO:0007669"/>
    <property type="project" value="InterPro"/>
</dbReference>
<evidence type="ECO:0000259" key="4">
    <source>
        <dbReference type="PROSITE" id="PS50888"/>
    </source>
</evidence>
<gene>
    <name evidence="5" type="ORF">CLUMA_CG020668</name>
</gene>
<dbReference type="CDD" id="cd19699">
    <property type="entry name" value="bHLH_TS_dMYOD_like"/>
    <property type="match status" value="1"/>
</dbReference>
<evidence type="ECO:0000256" key="1">
    <source>
        <dbReference type="ARBA" id="ARBA00004123"/>
    </source>
</evidence>
<comment type="subcellular location">
    <subcellularLocation>
        <location evidence="1">Nucleus</location>
    </subcellularLocation>
</comment>
<dbReference type="GO" id="GO:0000981">
    <property type="term" value="F:DNA-binding transcription factor activity, RNA polymerase II-specific"/>
    <property type="evidence" value="ECO:0007669"/>
    <property type="project" value="TreeGrafter"/>
</dbReference>
<keyword evidence="3" id="KW-0539">Nucleus</keyword>
<dbReference type="InterPro" id="IPR036638">
    <property type="entry name" value="HLH_DNA-bd_sf"/>
</dbReference>
<dbReference type="FunFam" id="4.10.280.10:FF:000005">
    <property type="entry name" value="Myogenic factor"/>
    <property type="match status" value="1"/>
</dbReference>
<dbReference type="SMART" id="SM00520">
    <property type="entry name" value="BASIC"/>
    <property type="match status" value="1"/>
</dbReference>
<evidence type="ECO:0000313" key="6">
    <source>
        <dbReference type="Proteomes" id="UP000183832"/>
    </source>
</evidence>
<dbReference type="SMART" id="SM00353">
    <property type="entry name" value="HLH"/>
    <property type="match status" value="1"/>
</dbReference>
<dbReference type="PROSITE" id="PS50888">
    <property type="entry name" value="BHLH"/>
    <property type="match status" value="1"/>
</dbReference>
<dbReference type="InterPro" id="IPR039704">
    <property type="entry name" value="Myogenic_factor"/>
</dbReference>
<feature type="domain" description="BHLH" evidence="4">
    <location>
        <begin position="115"/>
        <end position="166"/>
    </location>
</feature>
<accession>A0A1J1J6V5</accession>
<name>A0A1J1J6V5_9DIPT</name>
<dbReference type="OrthoDB" id="10049614at2759"/>
<dbReference type="Pfam" id="PF00010">
    <property type="entry name" value="HLH"/>
    <property type="match status" value="1"/>
</dbReference>
<dbReference type="SUPFAM" id="SSF47459">
    <property type="entry name" value="HLH, helix-loop-helix DNA-binding domain"/>
    <property type="match status" value="1"/>
</dbReference>
<dbReference type="InterPro" id="IPR002546">
    <property type="entry name" value="MyoD_N"/>
</dbReference>
<keyword evidence="2" id="KW-0238">DNA-binding</keyword>
<dbReference type="Proteomes" id="UP000183832">
    <property type="component" value="Unassembled WGS sequence"/>
</dbReference>
<reference evidence="5 6" key="1">
    <citation type="submission" date="2015-04" db="EMBL/GenBank/DDBJ databases">
        <authorList>
            <person name="Syromyatnikov M.Y."/>
            <person name="Popov V.N."/>
        </authorList>
    </citation>
    <scope>NUCLEOTIDE SEQUENCE [LARGE SCALE GENOMIC DNA]</scope>
</reference>
<evidence type="ECO:0000256" key="2">
    <source>
        <dbReference type="ARBA" id="ARBA00023125"/>
    </source>
</evidence>
<dbReference type="PANTHER" id="PTHR11534">
    <property type="entry name" value="MYOGENIC FACTOR"/>
    <property type="match status" value="1"/>
</dbReference>
<protein>
    <submittedName>
        <fullName evidence="5">CLUMA_CG020668, isoform A</fullName>
    </submittedName>
</protein>
<evidence type="ECO:0000313" key="5">
    <source>
        <dbReference type="EMBL" id="CRL07714.1"/>
    </source>
</evidence>
<dbReference type="STRING" id="568069.A0A1J1J6V5"/>
<evidence type="ECO:0000256" key="3">
    <source>
        <dbReference type="ARBA" id="ARBA00023242"/>
    </source>
</evidence>
<dbReference type="GO" id="GO:0046983">
    <property type="term" value="F:protein dimerization activity"/>
    <property type="evidence" value="ECO:0007669"/>
    <property type="project" value="InterPro"/>
</dbReference>
<dbReference type="PANTHER" id="PTHR11534:SF9">
    <property type="entry name" value="MYOGENIC-DETERMINATION PROTEIN"/>
    <property type="match status" value="1"/>
</dbReference>
<dbReference type="Gene3D" id="4.10.280.10">
    <property type="entry name" value="Helix-loop-helix DNA-binding domain"/>
    <property type="match status" value="1"/>
</dbReference>